<dbReference type="GO" id="GO:0016887">
    <property type="term" value="F:ATP hydrolysis activity"/>
    <property type="evidence" value="ECO:0007669"/>
    <property type="project" value="InterPro"/>
</dbReference>
<keyword evidence="1" id="KW-0540">Nuclease</keyword>
<feature type="coiled-coil region" evidence="1">
    <location>
        <begin position="622"/>
        <end position="649"/>
    </location>
</feature>
<dbReference type="GO" id="GO:0006302">
    <property type="term" value="P:double-strand break repair"/>
    <property type="evidence" value="ECO:0007669"/>
    <property type="project" value="InterPro"/>
</dbReference>
<keyword evidence="1" id="KW-0255">Endonuclease</keyword>
<comment type="caution">
    <text evidence="3">The sequence shown here is derived from an EMBL/GenBank/DDBJ whole genome shotgun (WGS) entry which is preliminary data.</text>
</comment>
<dbReference type="EMBL" id="PYEP01000001">
    <property type="protein sequence ID" value="PSN09257.1"/>
    <property type="molecule type" value="Genomic_DNA"/>
</dbReference>
<dbReference type="Proteomes" id="UP000240212">
    <property type="component" value="Unassembled WGS sequence"/>
</dbReference>
<reference evidence="3 4" key="1">
    <citation type="submission" date="2018-03" db="EMBL/GenBank/DDBJ databases">
        <title>Draft genome sequence of the first documented clinical Siccibacter turicensis isolate in Austria.</title>
        <authorList>
            <person name="Lepuschitz S."/>
            <person name="Pekard-Amenitsch S."/>
            <person name="Haunold R."/>
            <person name="Schill S."/>
            <person name="Mach R."/>
            <person name="Allerberger F."/>
            <person name="Ruppitsch W."/>
            <person name="Forsythe S.J."/>
        </authorList>
    </citation>
    <scope>NUCLEOTIDE SEQUENCE [LARGE SCALE GENOMIC DNA]</scope>
    <source>
        <strain evidence="3 4">6100069499-17</strain>
    </source>
</reference>
<dbReference type="Pfam" id="PF13476">
    <property type="entry name" value="AAA_23"/>
    <property type="match status" value="1"/>
</dbReference>
<dbReference type="SUPFAM" id="SSF52540">
    <property type="entry name" value="P-loop containing nucleoside triphosphate hydrolases"/>
    <property type="match status" value="1"/>
</dbReference>
<dbReference type="PANTHER" id="PTHR32114:SF2">
    <property type="entry name" value="ABC TRANSPORTER ABCH.3"/>
    <property type="match status" value="1"/>
</dbReference>
<dbReference type="InterPro" id="IPR038729">
    <property type="entry name" value="Rad50/SbcC_AAA"/>
</dbReference>
<gene>
    <name evidence="1" type="primary">sbcC</name>
    <name evidence="3" type="ORF">C7G83_00425</name>
</gene>
<dbReference type="GO" id="GO:0004527">
    <property type="term" value="F:exonuclease activity"/>
    <property type="evidence" value="ECO:0007669"/>
    <property type="project" value="UniProtKB-KW"/>
</dbReference>
<keyword evidence="1" id="KW-0378">Hydrolase</keyword>
<feature type="coiled-coil region" evidence="1">
    <location>
        <begin position="435"/>
        <end position="486"/>
    </location>
</feature>
<evidence type="ECO:0000259" key="2">
    <source>
        <dbReference type="SMART" id="SM00382"/>
    </source>
</evidence>
<feature type="coiled-coil region" evidence="1">
    <location>
        <begin position="776"/>
        <end position="806"/>
    </location>
</feature>
<keyword evidence="4" id="KW-1185">Reference proteome</keyword>
<dbReference type="InterPro" id="IPR027417">
    <property type="entry name" value="P-loop_NTPase"/>
</dbReference>
<dbReference type="InterPro" id="IPR004592">
    <property type="entry name" value="SbcC_gammaproteobac_type"/>
</dbReference>
<evidence type="ECO:0000313" key="4">
    <source>
        <dbReference type="Proteomes" id="UP000240212"/>
    </source>
</evidence>
<dbReference type="GO" id="GO:0006260">
    <property type="term" value="P:DNA replication"/>
    <property type="evidence" value="ECO:0007669"/>
    <property type="project" value="UniProtKB-KW"/>
</dbReference>
<dbReference type="AlphaFoldDB" id="A0A2P8VNW7"/>
<sequence>MKILSLRLKNLNSLKGEWKIDFTAEPFASNGLFAITGPTGAGKTTLLDAICLALYHKTPRLSNISQTQNDLMTRDTAECLAEVEFEVKGVAYRAFWSQYRARGLIDGNLQAPRVELARVDDGTILADKIKDKIDMVASLTGLDYDRFTRSMMLSQGQFAAFLNADAKERAELLEELTGTEIYGILSARVFEQHKEARIALEKIEAQAQGVVLLDDEQQQQLAQRLQVLTDEEKQLLAEQQTLQAQQQWLSQRGGLTAEQQRARQALTEAEQALRNAAPELETLARALPAERLRPHWQQRQERQQAQQQIASQIDSVSTRLQQATLRRQQIRQYAAAQLAQLNGETQQVQNWLREHDRFRLWSAELAGWRMAFTQQQRDDKHLSDLRSAILASQQRLDSLPDPALTLTREEVSAHLQQLTAARAGRQQLALLQPQFAALDQRRTERERELAELDKQIAEGDSALAVKRQQYKDKRQHESDLEKLVEQERVILSLEQERARLQPDTPCPLCGSTQHPAVAAYQALQPGENTQRLAGLKQEVATLAEQGFALKGQLDTQRQQRTRLAAALTAMQEEEQTLSSRWHQQCAALSVSLTPRDDVNGWLAQEELRETQLRQLDERLTLAAQLQADQQRYDRQLADVNQQRDALRTALEAVGLDSPAAGDAQAWLAARQQEAQAWQQHQEQLPQLHERTRTLETLLAAIDDDGTTPPPLPEREQADALRDWQALHSECHTLDGQLRLLHTQRQQSDREAARAAEQFETALRDSPFHDEADFLSALLDEARRVALEQRKQQLERQQQQCGVLLQQAESTLAQHQAARPAQLAEDADLSLVSSRLAELAQRLRDTTTRQGEIAQQQRQDAQNRARLAGLQQEIAHARQELDTWGQLNHLIGSQKGDKFRKFAQGLTLDNLVWLANNQLTRLHGRYLLKRKASDALELEVVDTWQGDAERDTRTLSGGESFLVSLALALALSDLVSYKTRIDSLFLDEGFGTLDAETLDIALDALDALNASGKTIGVISHVEAMKERIPVQIKVQKLNGLGISRLAREFAVKAT</sequence>
<name>A0A2P8VNW7_9ENTR</name>
<dbReference type="NCBIfam" id="TIGR00618">
    <property type="entry name" value="sbcc"/>
    <property type="match status" value="1"/>
</dbReference>
<comment type="subunit">
    <text evidence="1">Heterodimer of SbcC and SbcD.</text>
</comment>
<dbReference type="Pfam" id="PF13558">
    <property type="entry name" value="SbcC_Walker_B"/>
    <property type="match status" value="1"/>
</dbReference>
<dbReference type="OrthoDB" id="9795626at2"/>
<protein>
    <recommendedName>
        <fullName evidence="1">Nuclease SbcCD subunit C</fullName>
    </recommendedName>
</protein>
<keyword evidence="1 3" id="KW-0269">Exonuclease</keyword>
<keyword evidence="1" id="KW-0233">DNA recombination</keyword>
<dbReference type="NCBIfam" id="NF007600">
    <property type="entry name" value="PRK10246.1"/>
    <property type="match status" value="1"/>
</dbReference>
<dbReference type="GO" id="GO:0006310">
    <property type="term" value="P:DNA recombination"/>
    <property type="evidence" value="ECO:0007669"/>
    <property type="project" value="UniProtKB-KW"/>
</dbReference>
<dbReference type="Gene3D" id="3.40.50.300">
    <property type="entry name" value="P-loop containing nucleotide triphosphate hydrolases"/>
    <property type="match status" value="2"/>
</dbReference>
<proteinExistence type="inferred from homology"/>
<feature type="coiled-coil region" evidence="1">
    <location>
        <begin position="218"/>
        <end position="275"/>
    </location>
</feature>
<comment type="similarity">
    <text evidence="1">Belongs to the SMC family. SbcC subfamily.</text>
</comment>
<evidence type="ECO:0000313" key="3">
    <source>
        <dbReference type="EMBL" id="PSN09257.1"/>
    </source>
</evidence>
<dbReference type="InterPro" id="IPR003593">
    <property type="entry name" value="AAA+_ATPase"/>
</dbReference>
<comment type="function">
    <text evidence="1">SbcCD cleaves DNA hairpin structures. These structures can inhibit DNA replication and are intermediates in certain DNA recombination reactions. The complex acts as a 3'-&gt;5' double strand exonuclease that can open hairpins. It also has a 5' single-strand endonuclease activity.</text>
</comment>
<keyword evidence="1" id="KW-0175">Coiled coil</keyword>
<evidence type="ECO:0000256" key="1">
    <source>
        <dbReference type="RuleBase" id="RU363070"/>
    </source>
</evidence>
<keyword evidence="1" id="KW-0235">DNA replication</keyword>
<accession>A0A2P8VNW7</accession>
<dbReference type="PANTHER" id="PTHR32114">
    <property type="entry name" value="ABC TRANSPORTER ABCH.3"/>
    <property type="match status" value="1"/>
</dbReference>
<organism evidence="3 4">
    <name type="scientific">Siccibacter turicensis</name>
    <dbReference type="NCBI Taxonomy" id="357233"/>
    <lineage>
        <taxon>Bacteria</taxon>
        <taxon>Pseudomonadati</taxon>
        <taxon>Pseudomonadota</taxon>
        <taxon>Gammaproteobacteria</taxon>
        <taxon>Enterobacterales</taxon>
        <taxon>Enterobacteriaceae</taxon>
        <taxon>Siccibacter</taxon>
    </lineage>
</organism>
<feature type="domain" description="AAA+ ATPase" evidence="2">
    <location>
        <begin position="29"/>
        <end position="419"/>
    </location>
</feature>
<dbReference type="STRING" id="1388748.GCA_000463155_01828"/>
<dbReference type="GO" id="GO:0004519">
    <property type="term" value="F:endonuclease activity"/>
    <property type="evidence" value="ECO:0007669"/>
    <property type="project" value="UniProtKB-KW"/>
</dbReference>
<dbReference type="RefSeq" id="WP_106875842.1">
    <property type="nucleotide sequence ID" value="NZ_PYEP01000001.1"/>
</dbReference>
<dbReference type="SMART" id="SM00382">
    <property type="entry name" value="AAA"/>
    <property type="match status" value="1"/>
</dbReference>